<evidence type="ECO:0000313" key="3">
    <source>
        <dbReference type="Proteomes" id="UP001642360"/>
    </source>
</evidence>
<organism evidence="2 3">
    <name type="scientific">Ilex paraguariensis</name>
    <name type="common">yerba mate</name>
    <dbReference type="NCBI Taxonomy" id="185542"/>
    <lineage>
        <taxon>Eukaryota</taxon>
        <taxon>Viridiplantae</taxon>
        <taxon>Streptophyta</taxon>
        <taxon>Embryophyta</taxon>
        <taxon>Tracheophyta</taxon>
        <taxon>Spermatophyta</taxon>
        <taxon>Magnoliopsida</taxon>
        <taxon>eudicotyledons</taxon>
        <taxon>Gunneridae</taxon>
        <taxon>Pentapetalae</taxon>
        <taxon>asterids</taxon>
        <taxon>campanulids</taxon>
        <taxon>Aquifoliales</taxon>
        <taxon>Aquifoliaceae</taxon>
        <taxon>Ilex</taxon>
    </lineage>
</organism>
<dbReference type="AlphaFoldDB" id="A0ABC8RMU9"/>
<dbReference type="Proteomes" id="UP001642360">
    <property type="component" value="Unassembled WGS sequence"/>
</dbReference>
<dbReference type="PANTHER" id="PTHR31903:SF4">
    <property type="entry name" value="OS11G0490300 PROTEIN"/>
    <property type="match status" value="1"/>
</dbReference>
<evidence type="ECO:0000256" key="1">
    <source>
        <dbReference type="SAM" id="MobiDB-lite"/>
    </source>
</evidence>
<accession>A0ABC8RMU9</accession>
<evidence type="ECO:0000313" key="2">
    <source>
        <dbReference type="EMBL" id="CAK9144339.1"/>
    </source>
</evidence>
<gene>
    <name evidence="2" type="ORF">ILEXP_LOCUS12092</name>
</gene>
<name>A0ABC8RMU9_9AQUA</name>
<protein>
    <submittedName>
        <fullName evidence="2">Uncharacterized protein</fullName>
    </submittedName>
</protein>
<sequence>MPIKKIKPYPLSLSNHQIASELPLYFLSLVGLVLPYPPQHLKLYSQTRRYLSFLYMKMRNKGKIYPSPSSSPSPPSYSPNRDALSVLKLLPAAILALASVLSIEDKEVLAYMITRSTNPSSVIEEKKKNSKKSNTHKPPVFDCECFDCYTSYWFRWDSSPNRELIHQAIEAFEEHLNNGEHSKKNKNKKREKTCRRANEKVASVSDTPVPERENDLPEIEESIAQIIPSNEVSSLEIAEMASGNEEDGIVMAEDNFPEEMAASPEMAVVVSGSTVNNHKGLARKVLPDLLGLFNSRLWSLWNPNM</sequence>
<feature type="compositionally biased region" description="Basic residues" evidence="1">
    <location>
        <begin position="183"/>
        <end position="193"/>
    </location>
</feature>
<reference evidence="2 3" key="1">
    <citation type="submission" date="2024-02" db="EMBL/GenBank/DDBJ databases">
        <authorList>
            <person name="Vignale AGUSTIN F."/>
            <person name="Sosa J E."/>
            <person name="Modenutti C."/>
        </authorList>
    </citation>
    <scope>NUCLEOTIDE SEQUENCE [LARGE SCALE GENOMIC DNA]</scope>
</reference>
<feature type="region of interest" description="Disordered" evidence="1">
    <location>
        <begin position="176"/>
        <end position="214"/>
    </location>
</feature>
<comment type="caution">
    <text evidence="2">The sequence shown here is derived from an EMBL/GenBank/DDBJ whole genome shotgun (WGS) entry which is preliminary data.</text>
</comment>
<dbReference type="PANTHER" id="PTHR31903">
    <property type="entry name" value="F12F1.11-RELATED"/>
    <property type="match status" value="1"/>
</dbReference>
<keyword evidence="3" id="KW-1185">Reference proteome</keyword>
<proteinExistence type="predicted"/>
<dbReference type="EMBL" id="CAUOFW020001391">
    <property type="protein sequence ID" value="CAK9144339.1"/>
    <property type="molecule type" value="Genomic_DNA"/>
</dbReference>